<protein>
    <submittedName>
        <fullName evidence="6">LrgB family protein</fullName>
    </submittedName>
</protein>
<dbReference type="OrthoDB" id="9811701at2"/>
<name>A0A3S9P0Z8_9BACT</name>
<evidence type="ECO:0000313" key="7">
    <source>
        <dbReference type="Proteomes" id="UP000267268"/>
    </source>
</evidence>
<proteinExistence type="predicted"/>
<dbReference type="RefSeq" id="WP_126612790.1">
    <property type="nucleotide sequence ID" value="NZ_CP034562.1"/>
</dbReference>
<evidence type="ECO:0000313" key="6">
    <source>
        <dbReference type="EMBL" id="AZQ61859.1"/>
    </source>
</evidence>
<dbReference type="AlphaFoldDB" id="A0A3S9P0Z8"/>
<dbReference type="KEGG" id="fll:EI427_06285"/>
<comment type="subcellular location">
    <subcellularLocation>
        <location evidence="1">Membrane</location>
        <topology evidence="1">Multi-pass membrane protein</topology>
    </subcellularLocation>
</comment>
<reference evidence="6 7" key="1">
    <citation type="submission" date="2018-12" db="EMBL/GenBank/DDBJ databases">
        <title>Flammeovirga pectinis sp. nov., isolated from the gut of the Korean scallop, Patinopecten yessoensis.</title>
        <authorList>
            <person name="Bae J.-W."/>
            <person name="Jeong Y.-S."/>
            <person name="Kang W."/>
        </authorList>
    </citation>
    <scope>NUCLEOTIDE SEQUENCE [LARGE SCALE GENOMIC DNA]</scope>
    <source>
        <strain evidence="6 7">L12M1</strain>
    </source>
</reference>
<feature type="transmembrane region" description="Helical" evidence="5">
    <location>
        <begin position="212"/>
        <end position="233"/>
    </location>
</feature>
<organism evidence="6 7">
    <name type="scientific">Flammeovirga pectinis</name>
    <dbReference type="NCBI Taxonomy" id="2494373"/>
    <lineage>
        <taxon>Bacteria</taxon>
        <taxon>Pseudomonadati</taxon>
        <taxon>Bacteroidota</taxon>
        <taxon>Cytophagia</taxon>
        <taxon>Cytophagales</taxon>
        <taxon>Flammeovirgaceae</taxon>
        <taxon>Flammeovirga</taxon>
    </lineage>
</organism>
<feature type="transmembrane region" description="Helical" evidence="5">
    <location>
        <begin position="67"/>
        <end position="85"/>
    </location>
</feature>
<gene>
    <name evidence="6" type="ORF">EI427_06285</name>
</gene>
<sequence length="234" mass="24517">MKELLHHLFESETFVLAATLGLFLIFEAIYQKVKSPILNPVLLTILTLIVILKSTNVSYETYKTNAHMINFMLGPSVVALGYLLYEQLHTIGKNALTILAATFAGSVMGILSVIIVGKLFGADETLIVSMAPKSVTTPIAMAVSFQNGGIPSLTAVFVIIVGILGATVGPMVLHKVGITKPIGKGLAMGTCAHGIGTAAAIQMGIVEGAISGLSIGLMGIFTALLTPSILSLFY</sequence>
<evidence type="ECO:0000256" key="3">
    <source>
        <dbReference type="ARBA" id="ARBA00022989"/>
    </source>
</evidence>
<evidence type="ECO:0000256" key="2">
    <source>
        <dbReference type="ARBA" id="ARBA00022692"/>
    </source>
</evidence>
<feature type="transmembrane region" description="Helical" evidence="5">
    <location>
        <begin position="37"/>
        <end position="55"/>
    </location>
</feature>
<keyword evidence="4 5" id="KW-0472">Membrane</keyword>
<feature type="transmembrane region" description="Helical" evidence="5">
    <location>
        <begin position="185"/>
        <end position="206"/>
    </location>
</feature>
<accession>A0A3S9P0Z8</accession>
<keyword evidence="3 5" id="KW-1133">Transmembrane helix</keyword>
<keyword evidence="7" id="KW-1185">Reference proteome</keyword>
<dbReference type="Proteomes" id="UP000267268">
    <property type="component" value="Chromosome 1"/>
</dbReference>
<dbReference type="EMBL" id="CP034562">
    <property type="protein sequence ID" value="AZQ61859.1"/>
    <property type="molecule type" value="Genomic_DNA"/>
</dbReference>
<dbReference type="PANTHER" id="PTHR30249">
    <property type="entry name" value="PUTATIVE SEROTONIN TRANSPORTER"/>
    <property type="match status" value="1"/>
</dbReference>
<evidence type="ECO:0000256" key="4">
    <source>
        <dbReference type="ARBA" id="ARBA00023136"/>
    </source>
</evidence>
<dbReference type="GO" id="GO:0016020">
    <property type="term" value="C:membrane"/>
    <property type="evidence" value="ECO:0007669"/>
    <property type="project" value="UniProtKB-SubCell"/>
</dbReference>
<evidence type="ECO:0000256" key="5">
    <source>
        <dbReference type="SAM" id="Phobius"/>
    </source>
</evidence>
<feature type="transmembrane region" description="Helical" evidence="5">
    <location>
        <begin position="13"/>
        <end position="30"/>
    </location>
</feature>
<dbReference type="Pfam" id="PF04172">
    <property type="entry name" value="LrgB"/>
    <property type="match status" value="1"/>
</dbReference>
<feature type="transmembrane region" description="Helical" evidence="5">
    <location>
        <begin position="97"/>
        <end position="120"/>
    </location>
</feature>
<dbReference type="InterPro" id="IPR007300">
    <property type="entry name" value="CidB/LrgB"/>
</dbReference>
<feature type="transmembrane region" description="Helical" evidence="5">
    <location>
        <begin position="150"/>
        <end position="173"/>
    </location>
</feature>
<evidence type="ECO:0000256" key="1">
    <source>
        <dbReference type="ARBA" id="ARBA00004141"/>
    </source>
</evidence>
<keyword evidence="2 5" id="KW-0812">Transmembrane</keyword>
<dbReference type="PANTHER" id="PTHR30249:SF0">
    <property type="entry name" value="PLASTIDAL GLYCOLATE_GLYCERATE TRANSLOCATOR 1, CHLOROPLASTIC"/>
    <property type="match status" value="1"/>
</dbReference>